<reference evidence="2" key="1">
    <citation type="submission" date="2010-08" db="EMBL/GenBank/DDBJ databases">
        <authorList>
            <person name="Muzny D."/>
            <person name="Qin X."/>
            <person name="Buhay C."/>
            <person name="Dugan-Rocha S."/>
            <person name="Ding Y."/>
            <person name="Chen G."/>
            <person name="Hawes A."/>
            <person name="Holder M."/>
            <person name="Jhangiani S."/>
            <person name="Johnson A."/>
            <person name="Khan Z."/>
            <person name="Li Z."/>
            <person name="Liu W."/>
            <person name="Liu X."/>
            <person name="Perez L."/>
            <person name="Shen H."/>
            <person name="Wang Q."/>
            <person name="Watt J."/>
            <person name="Xi L."/>
            <person name="Xin Y."/>
            <person name="Zhou J."/>
            <person name="Deng J."/>
            <person name="Jiang H."/>
            <person name="Liu Y."/>
            <person name="Qu J."/>
            <person name="Song X.-Z."/>
            <person name="Zhang L."/>
            <person name="Villasana D."/>
            <person name="Johnson A."/>
            <person name="Liu J."/>
            <person name="Liyanage D."/>
            <person name="Lorensuhewa L."/>
            <person name="Robinson T."/>
            <person name="Song A."/>
            <person name="Song B.-B."/>
            <person name="Dinh H."/>
            <person name="Thornton R."/>
            <person name="Coyle M."/>
            <person name="Francisco L."/>
            <person name="Jackson L."/>
            <person name="Javaid M."/>
            <person name="Korchina V."/>
            <person name="Kovar C."/>
            <person name="Mata R."/>
            <person name="Mathew T."/>
            <person name="Ngo R."/>
            <person name="Nguyen L."/>
            <person name="Nguyen N."/>
            <person name="Okwuonu G."/>
            <person name="Ongeri F."/>
            <person name="Pham C."/>
            <person name="Simmons D."/>
            <person name="Wilczek-Boney K."/>
            <person name="Hale W."/>
            <person name="Jakkamsetti A."/>
            <person name="Pham P."/>
            <person name="Ruth R."/>
            <person name="San Lucas F."/>
            <person name="Warren J."/>
            <person name="Zhang J."/>
            <person name="Zhao Z."/>
            <person name="Zhou C."/>
            <person name="Zhu D."/>
            <person name="Lee S."/>
            <person name="Bess C."/>
            <person name="Blankenburg K."/>
            <person name="Forbes L."/>
            <person name="Fu Q."/>
            <person name="Gubbala S."/>
            <person name="Hirani K."/>
            <person name="Jayaseelan J.C."/>
            <person name="Lara F."/>
            <person name="Munidasa M."/>
            <person name="Palculict T."/>
            <person name="Patil S."/>
            <person name="Pu L.-L."/>
            <person name="Saada N."/>
            <person name="Tang L."/>
            <person name="Weissenberger G."/>
            <person name="Zhu Y."/>
            <person name="Hemphill L."/>
            <person name="Shang Y."/>
            <person name="Youmans B."/>
            <person name="Ayvaz T."/>
            <person name="Ross M."/>
            <person name="Santibanez J."/>
            <person name="Aqrawi P."/>
            <person name="Gross S."/>
            <person name="Joshi V."/>
            <person name="Fowler G."/>
            <person name="Nazareth L."/>
            <person name="Reid J."/>
            <person name="Worley K."/>
            <person name="Petrosino J."/>
            <person name="Highlander S."/>
            <person name="Gibbs R."/>
        </authorList>
    </citation>
    <scope>NUCLEOTIDE SEQUENCE [LARGE SCALE GENOMIC DNA]</scope>
    <source>
        <strain evidence="2">DSM 15272</strain>
    </source>
</reference>
<feature type="transmembrane region" description="Helical" evidence="1">
    <location>
        <begin position="71"/>
        <end position="93"/>
    </location>
</feature>
<evidence type="ECO:0000313" key="3">
    <source>
        <dbReference type="Proteomes" id="UP000003111"/>
    </source>
</evidence>
<keyword evidence="1" id="KW-0472">Membrane</keyword>
<protein>
    <submittedName>
        <fullName evidence="2">Uncharacterized protein</fullName>
    </submittedName>
</protein>
<name>E2SAV4_9ACTN</name>
<sequence>MRQRRRRNRQARLDRSGPWIGTGGVVVLVWLAISTSLYAPWWGVLLHLVAIVPTGRLLARWAKEHPRRCVWIPLIGLVVWTGINAVGVGLLGWRT</sequence>
<dbReference type="RefSeq" id="WP_007078184.1">
    <property type="nucleotide sequence ID" value="NZ_CM001024.1"/>
</dbReference>
<dbReference type="OrthoDB" id="3748348at2"/>
<dbReference type="HOGENOM" id="CLU_2366607_0_0_11"/>
<comment type="caution">
    <text evidence="2">The sequence shown here is derived from an EMBL/GenBank/DDBJ whole genome shotgun (WGS) entry which is preliminary data.</text>
</comment>
<dbReference type="EMBL" id="ACLF03000004">
    <property type="protein sequence ID" value="EFQ83500.1"/>
    <property type="molecule type" value="Genomic_DNA"/>
</dbReference>
<dbReference type="Proteomes" id="UP000003111">
    <property type="component" value="Unassembled WGS sequence"/>
</dbReference>
<proteinExistence type="predicted"/>
<dbReference type="eggNOG" id="ENOG50343JD">
    <property type="taxonomic scope" value="Bacteria"/>
</dbReference>
<keyword evidence="1" id="KW-1133">Transmembrane helix</keyword>
<evidence type="ECO:0000256" key="1">
    <source>
        <dbReference type="SAM" id="Phobius"/>
    </source>
</evidence>
<feature type="transmembrane region" description="Helical" evidence="1">
    <location>
        <begin position="16"/>
        <end position="33"/>
    </location>
</feature>
<gene>
    <name evidence="2" type="ORF">HMPREF0063_11162</name>
</gene>
<keyword evidence="3" id="KW-1185">Reference proteome</keyword>
<dbReference type="AlphaFoldDB" id="E2SAV4"/>
<feature type="transmembrane region" description="Helical" evidence="1">
    <location>
        <begin position="39"/>
        <end position="59"/>
    </location>
</feature>
<accession>E2SAV4</accession>
<dbReference type="STRING" id="585531.HMPREF0063_11162"/>
<organism evidence="2 3">
    <name type="scientific">Aeromicrobium marinum DSM 15272</name>
    <dbReference type="NCBI Taxonomy" id="585531"/>
    <lineage>
        <taxon>Bacteria</taxon>
        <taxon>Bacillati</taxon>
        <taxon>Actinomycetota</taxon>
        <taxon>Actinomycetes</taxon>
        <taxon>Propionibacteriales</taxon>
        <taxon>Nocardioidaceae</taxon>
        <taxon>Aeromicrobium</taxon>
    </lineage>
</organism>
<keyword evidence="1" id="KW-0812">Transmembrane</keyword>
<evidence type="ECO:0000313" key="2">
    <source>
        <dbReference type="EMBL" id="EFQ83500.1"/>
    </source>
</evidence>